<dbReference type="EMBL" id="JANPWZ010000092">
    <property type="protein sequence ID" value="KAJ3579474.1"/>
    <property type="molecule type" value="Genomic_DNA"/>
</dbReference>
<evidence type="ECO:0000313" key="2">
    <source>
        <dbReference type="Proteomes" id="UP001148614"/>
    </source>
</evidence>
<dbReference type="VEuPathDB" id="FungiDB:F4678DRAFT_228385"/>
<sequence>MARLTTPSPAQQAAKEVGKWFQLPPQREKRTQASTMFSTTAYNLTSNVPFRWTNSHVNVFEEWIRLKGHSAATADLVPLLRVLDLDGYEDVKNKNGERVHDLIIVKVRRKISRTKGIVAAQSLGSMGEKQFEMGKQDQQRAQEVKIEPEPADHRSYPQAHPIAQCADRCGVNMSLVDHSNSAAWGAKDHYSTQDLSTYTNANIDQHGLFNRLVTSNLDFPDKTPPKPYRDETTLKMGHHSIEQSPVLPRRVVVGRYTRERARNNRDLKACVEKMKQHMKDDLKELSLVIGRLPEDSDGLALETAADDAEAEIIHLHNLVYEYVKLRS</sequence>
<protein>
    <submittedName>
        <fullName evidence="1">Uncharacterized protein</fullName>
    </submittedName>
</protein>
<gene>
    <name evidence="1" type="ORF">NPX13_g1083</name>
</gene>
<dbReference type="OrthoDB" id="4774395at2759"/>
<name>A0A9W8TRL2_9PEZI</name>
<reference evidence="1" key="1">
    <citation type="submission" date="2022-07" db="EMBL/GenBank/DDBJ databases">
        <title>Genome Sequence of Xylaria arbuscula.</title>
        <authorList>
            <person name="Buettner E."/>
        </authorList>
    </citation>
    <scope>NUCLEOTIDE SEQUENCE</scope>
    <source>
        <strain evidence="1">VT107</strain>
    </source>
</reference>
<accession>A0A9W8TRL2</accession>
<dbReference type="AlphaFoldDB" id="A0A9W8TRL2"/>
<organism evidence="1 2">
    <name type="scientific">Xylaria arbuscula</name>
    <dbReference type="NCBI Taxonomy" id="114810"/>
    <lineage>
        <taxon>Eukaryota</taxon>
        <taxon>Fungi</taxon>
        <taxon>Dikarya</taxon>
        <taxon>Ascomycota</taxon>
        <taxon>Pezizomycotina</taxon>
        <taxon>Sordariomycetes</taxon>
        <taxon>Xylariomycetidae</taxon>
        <taxon>Xylariales</taxon>
        <taxon>Xylariaceae</taxon>
        <taxon>Xylaria</taxon>
    </lineage>
</organism>
<proteinExistence type="predicted"/>
<comment type="caution">
    <text evidence="1">The sequence shown here is derived from an EMBL/GenBank/DDBJ whole genome shotgun (WGS) entry which is preliminary data.</text>
</comment>
<evidence type="ECO:0000313" key="1">
    <source>
        <dbReference type="EMBL" id="KAJ3579474.1"/>
    </source>
</evidence>
<dbReference type="Proteomes" id="UP001148614">
    <property type="component" value="Unassembled WGS sequence"/>
</dbReference>
<keyword evidence="2" id="KW-1185">Reference proteome</keyword>